<feature type="region of interest" description="Disordered" evidence="1">
    <location>
        <begin position="187"/>
        <end position="214"/>
    </location>
</feature>
<dbReference type="PROSITE" id="PS50828">
    <property type="entry name" value="SMR"/>
    <property type="match status" value="1"/>
</dbReference>
<dbReference type="InterPro" id="IPR036063">
    <property type="entry name" value="Smr_dom_sf"/>
</dbReference>
<dbReference type="Pfam" id="PF26286">
    <property type="entry name" value="UBA_10"/>
    <property type="match status" value="1"/>
</dbReference>
<organism evidence="3 4">
    <name type="scientific">Hapsidospora chrysogenum (strain ATCC 11550 / CBS 779.69 / DSM 880 / IAM 14645 / JCM 23072 / IMI 49137)</name>
    <name type="common">Acremonium chrysogenum</name>
    <dbReference type="NCBI Taxonomy" id="857340"/>
    <lineage>
        <taxon>Eukaryota</taxon>
        <taxon>Fungi</taxon>
        <taxon>Dikarya</taxon>
        <taxon>Ascomycota</taxon>
        <taxon>Pezizomycotina</taxon>
        <taxon>Sordariomycetes</taxon>
        <taxon>Hypocreomycetidae</taxon>
        <taxon>Hypocreales</taxon>
        <taxon>Bionectriaceae</taxon>
        <taxon>Hapsidospora</taxon>
    </lineage>
</organism>
<dbReference type="PANTHER" id="PTHR46535:SF1">
    <property type="entry name" value="NEDD4-BINDING PROTEIN 2"/>
    <property type="match status" value="1"/>
</dbReference>
<feature type="compositionally biased region" description="Basic residues" evidence="1">
    <location>
        <begin position="197"/>
        <end position="208"/>
    </location>
</feature>
<feature type="compositionally biased region" description="Low complexity" evidence="1">
    <location>
        <begin position="103"/>
        <end position="119"/>
    </location>
</feature>
<keyword evidence="4" id="KW-1185">Reference proteome</keyword>
<dbReference type="InterPro" id="IPR052772">
    <property type="entry name" value="Endo/PolyKinase_Domain-Protein"/>
</dbReference>
<dbReference type="SUPFAM" id="SSF160443">
    <property type="entry name" value="SMR domain-like"/>
    <property type="match status" value="1"/>
</dbReference>
<dbReference type="GO" id="GO:0005634">
    <property type="term" value="C:nucleus"/>
    <property type="evidence" value="ECO:0007669"/>
    <property type="project" value="TreeGrafter"/>
</dbReference>
<feature type="compositionally biased region" description="Low complexity" evidence="1">
    <location>
        <begin position="85"/>
        <end position="95"/>
    </location>
</feature>
<dbReference type="CDD" id="cd14279">
    <property type="entry name" value="CUE"/>
    <property type="match status" value="1"/>
</dbReference>
<accession>A0A086T9P0</accession>
<dbReference type="InterPro" id="IPR058864">
    <property type="entry name" value="UBA_10"/>
</dbReference>
<comment type="caution">
    <text evidence="3">The sequence shown here is derived from an EMBL/GenBank/DDBJ whole genome shotgun (WGS) entry which is preliminary data.</text>
</comment>
<feature type="region of interest" description="Disordered" evidence="1">
    <location>
        <begin position="61"/>
        <end position="128"/>
    </location>
</feature>
<feature type="compositionally biased region" description="Low complexity" evidence="1">
    <location>
        <begin position="358"/>
        <end position="368"/>
    </location>
</feature>
<dbReference type="HOGENOM" id="CLU_023589_0_0_1"/>
<dbReference type="Proteomes" id="UP000029964">
    <property type="component" value="Unassembled WGS sequence"/>
</dbReference>
<dbReference type="InterPro" id="IPR002625">
    <property type="entry name" value="Smr_dom"/>
</dbReference>
<evidence type="ECO:0000259" key="2">
    <source>
        <dbReference type="PROSITE" id="PS50828"/>
    </source>
</evidence>
<dbReference type="GO" id="GO:0004519">
    <property type="term" value="F:endonuclease activity"/>
    <property type="evidence" value="ECO:0007669"/>
    <property type="project" value="TreeGrafter"/>
</dbReference>
<reference evidence="4" key="1">
    <citation type="journal article" date="2014" name="Genome Announc.">
        <title>Genome sequence and annotation of Acremonium chrysogenum, producer of the beta-lactam antibiotic cephalosporin C.</title>
        <authorList>
            <person name="Terfehr D."/>
            <person name="Dahlmann T.A."/>
            <person name="Specht T."/>
            <person name="Zadra I."/>
            <person name="Kuernsteiner H."/>
            <person name="Kueck U."/>
        </authorList>
    </citation>
    <scope>NUCLEOTIDE SEQUENCE [LARGE SCALE GENOMIC DNA]</scope>
    <source>
        <strain evidence="4">ATCC 11550 / CBS 779.69 / DSM 880 / IAM 14645 / JCM 23072 / IMI 49137</strain>
    </source>
</reference>
<dbReference type="STRING" id="857340.A0A086T9P0"/>
<evidence type="ECO:0000313" key="4">
    <source>
        <dbReference type="Proteomes" id="UP000029964"/>
    </source>
</evidence>
<evidence type="ECO:0000313" key="3">
    <source>
        <dbReference type="EMBL" id="KFH46072.1"/>
    </source>
</evidence>
<dbReference type="Gene3D" id="3.30.1370.110">
    <property type="match status" value="1"/>
</dbReference>
<dbReference type="SMART" id="SM00463">
    <property type="entry name" value="SMR"/>
    <property type="match status" value="1"/>
</dbReference>
<dbReference type="OrthoDB" id="4080456at2759"/>
<protein>
    <submittedName>
        <fullName evidence="3">Smr domain-containing protein-like protein</fullName>
    </submittedName>
</protein>
<dbReference type="EMBL" id="JPKY01000023">
    <property type="protein sequence ID" value="KFH46072.1"/>
    <property type="molecule type" value="Genomic_DNA"/>
</dbReference>
<gene>
    <name evidence="3" type="ORF">ACRE_031190</name>
</gene>
<feature type="region of interest" description="Disordered" evidence="1">
    <location>
        <begin position="357"/>
        <end position="381"/>
    </location>
</feature>
<name>A0A086T9P0_HAPC1</name>
<proteinExistence type="predicted"/>
<sequence>MPPEEGGSDPLDRLVTSFRTLLDEALVVAIASDYDLGTALGYQEAETTLRGLSQDVALEEATGFNPSGTSGTVDEPDSGARDDLSTSATSASHHASQARHTDSSSTDLSSLPATDSSDPVPRLTSFNGESDETKILNLRSIFDGLKEYDIRHALGKANGDFQTALDDLLNLQYLQSTGQLARGIEGFFNPEGDAPQRGKKNKKGKKANKSPATAQLFDLDSTSKEVLEKNQARELKRQDEIAFLADRTHVPYDQVSDVYYRKKCSSGAAAVDILDQYIDLGIKTEDEEGKSRAKELATEYRNVPEKYLLTLIQVTGSSAQASDEIASLLSGYFAKNPYTQRLDLTHCITPLPYEDLEGTPGNTTTPGGKARIPVSGSPSRLPPTPTAFGADLPSTIQRINVSNQARRDAESYASQLSRRGASNSLYRQAAAVYRERGHEHARNAQQLTSTAAKLLVESQSTPTSIDLHGVTVRDGTRIARDKVQIWWDNLGEFRTRKAREQPFTVITGLGRHSAGGVSQLRQAVAAALLQDGWKMRVETGKFVVSGRR</sequence>
<dbReference type="PANTHER" id="PTHR46535">
    <property type="entry name" value="NEDD4-BINDING PROTEIN 2"/>
    <property type="match status" value="1"/>
</dbReference>
<evidence type="ECO:0000256" key="1">
    <source>
        <dbReference type="SAM" id="MobiDB-lite"/>
    </source>
</evidence>
<dbReference type="AlphaFoldDB" id="A0A086T9P0"/>
<feature type="domain" description="Smr" evidence="2">
    <location>
        <begin position="465"/>
        <end position="548"/>
    </location>
</feature>